<protein>
    <submittedName>
        <fullName evidence="3">CSON008478 protein</fullName>
    </submittedName>
</protein>
<dbReference type="VEuPathDB" id="VectorBase:CSON008478"/>
<sequence length="68" mass="7462">MGVGGRVGSVGGAGYENYFSGKSTTDFNEEIVWTCIGMATLIAILISLALLYIVYEKCQKKREYFINA</sequence>
<accession>A0A336LBZ7</accession>
<feature type="compositionally biased region" description="Gly residues" evidence="1">
    <location>
        <begin position="1"/>
        <end position="14"/>
    </location>
</feature>
<name>A0A336LBZ7_CULSO</name>
<keyword evidence="2" id="KW-0812">Transmembrane</keyword>
<dbReference type="EMBL" id="UFQT01003203">
    <property type="protein sequence ID" value="SSX34728.1"/>
    <property type="molecule type" value="Genomic_DNA"/>
</dbReference>
<evidence type="ECO:0000256" key="2">
    <source>
        <dbReference type="SAM" id="Phobius"/>
    </source>
</evidence>
<reference evidence="4" key="2">
    <citation type="submission" date="2018-07" db="EMBL/GenBank/DDBJ databases">
        <authorList>
            <person name="Quirk P.G."/>
            <person name="Krulwich T.A."/>
        </authorList>
    </citation>
    <scope>NUCLEOTIDE SEQUENCE</scope>
</reference>
<feature type="transmembrane region" description="Helical" evidence="2">
    <location>
        <begin position="31"/>
        <end position="55"/>
    </location>
</feature>
<dbReference type="EMBL" id="UFQS01003203">
    <property type="protein sequence ID" value="SSX15356.1"/>
    <property type="molecule type" value="Genomic_DNA"/>
</dbReference>
<feature type="region of interest" description="Disordered" evidence="1">
    <location>
        <begin position="1"/>
        <end position="22"/>
    </location>
</feature>
<evidence type="ECO:0000313" key="4">
    <source>
        <dbReference type="EMBL" id="SSX34728.1"/>
    </source>
</evidence>
<keyword evidence="2" id="KW-0472">Membrane</keyword>
<dbReference type="AlphaFoldDB" id="A0A336LBZ7"/>
<organism evidence="3">
    <name type="scientific">Culicoides sonorensis</name>
    <name type="common">Biting midge</name>
    <dbReference type="NCBI Taxonomy" id="179676"/>
    <lineage>
        <taxon>Eukaryota</taxon>
        <taxon>Metazoa</taxon>
        <taxon>Ecdysozoa</taxon>
        <taxon>Arthropoda</taxon>
        <taxon>Hexapoda</taxon>
        <taxon>Insecta</taxon>
        <taxon>Pterygota</taxon>
        <taxon>Neoptera</taxon>
        <taxon>Endopterygota</taxon>
        <taxon>Diptera</taxon>
        <taxon>Nematocera</taxon>
        <taxon>Chironomoidea</taxon>
        <taxon>Ceratopogonidae</taxon>
        <taxon>Ceratopogoninae</taxon>
        <taxon>Culicoides</taxon>
        <taxon>Monoculicoides</taxon>
    </lineage>
</organism>
<proteinExistence type="predicted"/>
<evidence type="ECO:0000256" key="1">
    <source>
        <dbReference type="SAM" id="MobiDB-lite"/>
    </source>
</evidence>
<keyword evidence="2" id="KW-1133">Transmembrane helix</keyword>
<evidence type="ECO:0000313" key="3">
    <source>
        <dbReference type="EMBL" id="SSX15356.1"/>
    </source>
</evidence>
<reference evidence="3" key="1">
    <citation type="submission" date="2018-04" db="EMBL/GenBank/DDBJ databases">
        <authorList>
            <person name="Go L.Y."/>
            <person name="Mitchell J.A."/>
        </authorList>
    </citation>
    <scope>NUCLEOTIDE SEQUENCE</scope>
    <source>
        <tissue evidence="3">Whole organism</tissue>
    </source>
</reference>
<gene>
    <name evidence="3" type="primary">CSON008478</name>
</gene>